<keyword evidence="1" id="KW-0175">Coiled coil</keyword>
<protein>
    <submittedName>
        <fullName evidence="2">Kinesin-related protein 4-like</fullName>
    </submittedName>
</protein>
<dbReference type="EMBL" id="QDEB01127418">
    <property type="protein sequence ID" value="RZB39552.1"/>
    <property type="molecule type" value="Genomic_DNA"/>
</dbReference>
<dbReference type="OrthoDB" id="6734630at2759"/>
<accession>A0A482V8L4</accession>
<feature type="non-terminal residue" evidence="2">
    <location>
        <position position="233"/>
    </location>
</feature>
<name>A0A482V8L4_ASBVE</name>
<organism evidence="2 3">
    <name type="scientific">Asbolus verrucosus</name>
    <name type="common">Desert ironclad beetle</name>
    <dbReference type="NCBI Taxonomy" id="1661398"/>
    <lineage>
        <taxon>Eukaryota</taxon>
        <taxon>Metazoa</taxon>
        <taxon>Ecdysozoa</taxon>
        <taxon>Arthropoda</taxon>
        <taxon>Hexapoda</taxon>
        <taxon>Insecta</taxon>
        <taxon>Pterygota</taxon>
        <taxon>Neoptera</taxon>
        <taxon>Endopterygota</taxon>
        <taxon>Coleoptera</taxon>
        <taxon>Polyphaga</taxon>
        <taxon>Cucujiformia</taxon>
        <taxon>Tenebrionidae</taxon>
        <taxon>Pimeliinae</taxon>
        <taxon>Asbolus</taxon>
    </lineage>
</organism>
<evidence type="ECO:0000256" key="1">
    <source>
        <dbReference type="SAM" id="Coils"/>
    </source>
</evidence>
<sequence>MKLLEKRTSFFTEYIANFAEVTSGSSDNESDGSYNLSQDVRKKLREINTFLEVFNEEKESFQREIEENEKYFLENMSYLHGLVDYFRESLFEELDKSNKLKQYFTQKITGLATTSHNIILSTLKDEGERLNNELKSRYKKTIQKSKEEIERQSQLVSKLRKHNRQLYSVIQKTKKENEDKVVNLEKNLQDLKMTIKRLKEKNDYLHTHIKLEVEGCQNDIYDARKKIRKLIKP</sequence>
<reference evidence="2 3" key="1">
    <citation type="submission" date="2017-03" db="EMBL/GenBank/DDBJ databases">
        <title>Genome of the blue death feigning beetle - Asbolus verrucosus.</title>
        <authorList>
            <person name="Rider S.D."/>
        </authorList>
    </citation>
    <scope>NUCLEOTIDE SEQUENCE [LARGE SCALE GENOMIC DNA]</scope>
    <source>
        <strain evidence="2">Butters</strain>
        <tissue evidence="2">Head and leg muscle</tissue>
    </source>
</reference>
<proteinExistence type="predicted"/>
<gene>
    <name evidence="2" type="ORF">BDFB_000292</name>
</gene>
<evidence type="ECO:0000313" key="3">
    <source>
        <dbReference type="Proteomes" id="UP000292052"/>
    </source>
</evidence>
<comment type="caution">
    <text evidence="2">The sequence shown here is derived from an EMBL/GenBank/DDBJ whole genome shotgun (WGS) entry which is preliminary data.</text>
</comment>
<feature type="coiled-coil region" evidence="1">
    <location>
        <begin position="135"/>
        <end position="201"/>
    </location>
</feature>
<keyword evidence="3" id="KW-1185">Reference proteome</keyword>
<dbReference type="Proteomes" id="UP000292052">
    <property type="component" value="Unassembled WGS sequence"/>
</dbReference>
<evidence type="ECO:0000313" key="2">
    <source>
        <dbReference type="EMBL" id="RZB39552.1"/>
    </source>
</evidence>
<dbReference type="AlphaFoldDB" id="A0A482V8L4"/>